<dbReference type="InterPro" id="IPR017871">
    <property type="entry name" value="ABC_transporter-like_CS"/>
</dbReference>
<dbReference type="PANTHER" id="PTHR43117">
    <property type="entry name" value="OSMOPROTECTANT IMPORT ATP-BINDING PROTEIN OSMV"/>
    <property type="match status" value="1"/>
</dbReference>
<feature type="compositionally biased region" description="Low complexity" evidence="10">
    <location>
        <begin position="408"/>
        <end position="431"/>
    </location>
</feature>
<feature type="transmembrane region" description="Helical" evidence="11">
    <location>
        <begin position="102"/>
        <end position="122"/>
    </location>
</feature>
<evidence type="ECO:0000256" key="3">
    <source>
        <dbReference type="ARBA" id="ARBA00022448"/>
    </source>
</evidence>
<dbReference type="CDD" id="cd06261">
    <property type="entry name" value="TM_PBP2"/>
    <property type="match status" value="1"/>
</dbReference>
<evidence type="ECO:0000256" key="10">
    <source>
        <dbReference type="SAM" id="MobiDB-lite"/>
    </source>
</evidence>
<dbReference type="PROSITE" id="PS50893">
    <property type="entry name" value="ABC_TRANSPORTER_2"/>
    <property type="match status" value="1"/>
</dbReference>
<dbReference type="InterPro" id="IPR003593">
    <property type="entry name" value="AAA+_ATPase"/>
</dbReference>
<comment type="similarity">
    <text evidence="2">Belongs to the ABC transporter superfamily.</text>
</comment>
<evidence type="ECO:0000256" key="9">
    <source>
        <dbReference type="ARBA" id="ARBA00023136"/>
    </source>
</evidence>
<evidence type="ECO:0000256" key="2">
    <source>
        <dbReference type="ARBA" id="ARBA00005417"/>
    </source>
</evidence>
<dbReference type="PANTHER" id="PTHR43117:SF5">
    <property type="entry name" value="GLYCINE BETAINE UPTAKE SYSTEM ATP-BINDING PROTEIN YEHX"/>
    <property type="match status" value="1"/>
</dbReference>
<dbReference type="GO" id="GO:0016887">
    <property type="term" value="F:ATP hydrolysis activity"/>
    <property type="evidence" value="ECO:0007669"/>
    <property type="project" value="InterPro"/>
</dbReference>
<dbReference type="SUPFAM" id="SSF161098">
    <property type="entry name" value="MetI-like"/>
    <property type="match status" value="1"/>
</dbReference>
<gene>
    <name evidence="13" type="primary">yehY_1</name>
    <name evidence="13" type="ORF">NCTC9177_05948</name>
</gene>
<dbReference type="InterPro" id="IPR000515">
    <property type="entry name" value="MetI-like"/>
</dbReference>
<keyword evidence="5 11" id="KW-0812">Transmembrane</keyword>
<feature type="region of interest" description="Disordered" evidence="10">
    <location>
        <begin position="164"/>
        <end position="188"/>
    </location>
</feature>
<evidence type="ECO:0000256" key="7">
    <source>
        <dbReference type="ARBA" id="ARBA00022840"/>
    </source>
</evidence>
<comment type="caution">
    <text evidence="13">The sequence shown here is derived from an EMBL/GenBank/DDBJ whole genome shotgun (WGS) entry which is preliminary data.</text>
</comment>
<dbReference type="GO" id="GO:0055085">
    <property type="term" value="P:transmembrane transport"/>
    <property type="evidence" value="ECO:0007669"/>
    <property type="project" value="InterPro"/>
</dbReference>
<keyword evidence="4" id="KW-1003">Cell membrane</keyword>
<dbReference type="SMART" id="SM00382">
    <property type="entry name" value="AAA"/>
    <property type="match status" value="1"/>
</dbReference>
<dbReference type="Pfam" id="PF00005">
    <property type="entry name" value="ABC_tran"/>
    <property type="match status" value="1"/>
</dbReference>
<evidence type="ECO:0000313" key="13">
    <source>
        <dbReference type="EMBL" id="STS92018.1"/>
    </source>
</evidence>
<feature type="transmembrane region" description="Helical" evidence="11">
    <location>
        <begin position="69"/>
        <end position="90"/>
    </location>
</feature>
<evidence type="ECO:0000313" key="14">
    <source>
        <dbReference type="Proteomes" id="UP000254545"/>
    </source>
</evidence>
<organism evidence="13 14">
    <name type="scientific">Klebsiella variicola</name>
    <dbReference type="NCBI Taxonomy" id="244366"/>
    <lineage>
        <taxon>Bacteria</taxon>
        <taxon>Pseudomonadati</taxon>
        <taxon>Pseudomonadota</taxon>
        <taxon>Gammaproteobacteria</taxon>
        <taxon>Enterobacterales</taxon>
        <taxon>Enterobacteriaceae</taxon>
        <taxon>Klebsiella/Raoultella group</taxon>
        <taxon>Klebsiella</taxon>
        <taxon>Klebsiella pneumoniae complex</taxon>
    </lineage>
</organism>
<evidence type="ECO:0000256" key="1">
    <source>
        <dbReference type="ARBA" id="ARBA00004429"/>
    </source>
</evidence>
<dbReference type="SUPFAM" id="SSF52540">
    <property type="entry name" value="P-loop containing nucleoside triphosphate hydrolases"/>
    <property type="match status" value="1"/>
</dbReference>
<dbReference type="InterPro" id="IPR003439">
    <property type="entry name" value="ABC_transporter-like_ATP-bd"/>
</dbReference>
<feature type="domain" description="ABC transporter" evidence="12">
    <location>
        <begin position="240"/>
        <end position="424"/>
    </location>
</feature>
<evidence type="ECO:0000256" key="8">
    <source>
        <dbReference type="ARBA" id="ARBA00022989"/>
    </source>
</evidence>
<evidence type="ECO:0000256" key="11">
    <source>
        <dbReference type="SAM" id="Phobius"/>
    </source>
</evidence>
<dbReference type="PROSITE" id="PS00211">
    <property type="entry name" value="ABC_TRANSPORTER_1"/>
    <property type="match status" value="1"/>
</dbReference>
<dbReference type="InterPro" id="IPR027417">
    <property type="entry name" value="P-loop_NTPase"/>
</dbReference>
<reference evidence="13 14" key="1">
    <citation type="submission" date="2018-06" db="EMBL/GenBank/DDBJ databases">
        <authorList>
            <consortium name="Pathogen Informatics"/>
            <person name="Doyle S."/>
        </authorList>
    </citation>
    <scope>NUCLEOTIDE SEQUENCE [LARGE SCALE GENOMIC DNA]</scope>
    <source>
        <strain evidence="13 14">NCTC9177</strain>
    </source>
</reference>
<dbReference type="AlphaFoldDB" id="A0A7H4MNW8"/>
<accession>A0A7H4MNW8</accession>
<feature type="transmembrane region" description="Helical" evidence="11">
    <location>
        <begin position="33"/>
        <end position="57"/>
    </location>
</feature>
<evidence type="ECO:0000256" key="4">
    <source>
        <dbReference type="ARBA" id="ARBA00022519"/>
    </source>
</evidence>
<dbReference type="GO" id="GO:0005886">
    <property type="term" value="C:plasma membrane"/>
    <property type="evidence" value="ECO:0007669"/>
    <property type="project" value="UniProtKB-SubCell"/>
</dbReference>
<feature type="compositionally biased region" description="Low complexity" evidence="10">
    <location>
        <begin position="164"/>
        <end position="175"/>
    </location>
</feature>
<keyword evidence="7 13" id="KW-0067">ATP-binding</keyword>
<dbReference type="GO" id="GO:0005524">
    <property type="term" value="F:ATP binding"/>
    <property type="evidence" value="ECO:0007669"/>
    <property type="project" value="UniProtKB-KW"/>
</dbReference>
<dbReference type="Gene3D" id="3.40.50.300">
    <property type="entry name" value="P-loop containing nucleotide triphosphate hydrolases"/>
    <property type="match status" value="1"/>
</dbReference>
<protein>
    <submittedName>
        <fullName evidence="13">Osmoprotectant ABC transporter ATP-binding subunit YehX</fullName>
    </submittedName>
</protein>
<keyword evidence="4" id="KW-0997">Cell inner membrane</keyword>
<dbReference type="Proteomes" id="UP000254545">
    <property type="component" value="Unassembled WGS sequence"/>
</dbReference>
<keyword evidence="3" id="KW-0813">Transport</keyword>
<keyword evidence="8 11" id="KW-1133">Transmembrane helix</keyword>
<dbReference type="Gene3D" id="1.10.3720.10">
    <property type="entry name" value="MetI-like"/>
    <property type="match status" value="1"/>
</dbReference>
<feature type="region of interest" description="Disordered" evidence="10">
    <location>
        <begin position="399"/>
        <end position="431"/>
    </location>
</feature>
<comment type="subcellular location">
    <subcellularLocation>
        <location evidence="1">Cell inner membrane</location>
        <topology evidence="1">Multi-pass membrane protein</topology>
    </subcellularLocation>
</comment>
<proteinExistence type="inferred from homology"/>
<keyword evidence="9 11" id="KW-0472">Membrane</keyword>
<dbReference type="EMBL" id="UGKR01000003">
    <property type="protein sequence ID" value="STS92018.1"/>
    <property type="molecule type" value="Genomic_DNA"/>
</dbReference>
<keyword evidence="6" id="KW-0547">Nucleotide-binding</keyword>
<feature type="compositionally biased region" description="Basic residues" evidence="10">
    <location>
        <begin position="176"/>
        <end position="188"/>
    </location>
</feature>
<dbReference type="Pfam" id="PF00528">
    <property type="entry name" value="BPD_transp_1"/>
    <property type="match status" value="1"/>
</dbReference>
<sequence length="431" mass="45170">MPIILLATGALDQLSLLKEYANRQEVFDDALRQHLLLLFGTLLPGLLIGLPLGVWLWRRPRWQAPAFTVLNVIQTIPSVALFGLLIAPLAGLARYFPALGELGVSGTGMAPALIALTLYALLPLVRGVVTGLQQVPQDALESATAMGMSAGAALSSGAASAGDAGAAAQPAGGQRANRRHGGGGRADRRRRLWRAGVSGAAEQCAGSGAAGRGADHCPGGGGGCSVRPVGRLAKRERPMIEFEGVSKVFAGHPAVKDLTLELREGAFSVLVGTSGSGKSTTLKMINRLLEPDRGTIRFAGEDIRQQPVLTLRRRMGYAIQSIGLFPHWTVAQNIATVPQLQKWPRARIADRVDELMALLGLEATLRDRYPHQLSGGQQQRVGVARALAADPEVLLMDEPFGALRPGDPRGAAAGDAAHPPAAGADDCAGDP</sequence>
<dbReference type="InterPro" id="IPR035906">
    <property type="entry name" value="MetI-like_sf"/>
</dbReference>
<evidence type="ECO:0000256" key="5">
    <source>
        <dbReference type="ARBA" id="ARBA00022692"/>
    </source>
</evidence>
<evidence type="ECO:0000256" key="6">
    <source>
        <dbReference type="ARBA" id="ARBA00022741"/>
    </source>
</evidence>
<evidence type="ECO:0000259" key="12">
    <source>
        <dbReference type="PROSITE" id="PS50893"/>
    </source>
</evidence>
<name>A0A7H4MNW8_KLEVA</name>